<organism evidence="3">
    <name type="scientific">Ixodes scapularis</name>
    <name type="common">Black-legged tick</name>
    <name type="synonym">Deer tick</name>
    <dbReference type="NCBI Taxonomy" id="6945"/>
    <lineage>
        <taxon>Eukaryota</taxon>
        <taxon>Metazoa</taxon>
        <taxon>Ecdysozoa</taxon>
        <taxon>Arthropoda</taxon>
        <taxon>Chelicerata</taxon>
        <taxon>Arachnida</taxon>
        <taxon>Acari</taxon>
        <taxon>Parasitiformes</taxon>
        <taxon>Ixodida</taxon>
        <taxon>Ixodoidea</taxon>
        <taxon>Ixodidae</taxon>
        <taxon>Ixodinae</taxon>
        <taxon>Ixodes</taxon>
    </lineage>
</organism>
<evidence type="ECO:0000313" key="3">
    <source>
        <dbReference type="EMBL" id="MOY34050.1"/>
    </source>
</evidence>
<evidence type="ECO:0000256" key="1">
    <source>
        <dbReference type="SAM" id="MobiDB-lite"/>
    </source>
</evidence>
<feature type="signal peptide" evidence="2">
    <location>
        <begin position="1"/>
        <end position="23"/>
    </location>
</feature>
<dbReference type="EMBL" id="GHJT01000079">
    <property type="protein sequence ID" value="MOY34050.1"/>
    <property type="molecule type" value="Transcribed_RNA"/>
</dbReference>
<feature type="region of interest" description="Disordered" evidence="1">
    <location>
        <begin position="27"/>
        <end position="83"/>
    </location>
</feature>
<feature type="compositionally biased region" description="Polar residues" evidence="1">
    <location>
        <begin position="54"/>
        <end position="63"/>
    </location>
</feature>
<reference evidence="3" key="1">
    <citation type="submission" date="2019-04" db="EMBL/GenBank/DDBJ databases">
        <title>An insight into the mialome of Ixodes scapularis.</title>
        <authorList>
            <person name="Ribeiro J.M."/>
            <person name="Mather T.N."/>
            <person name="Karim S."/>
        </authorList>
    </citation>
    <scope>NUCLEOTIDE SEQUENCE</scope>
</reference>
<proteinExistence type="predicted"/>
<name>A0A4D5RAN7_IXOSC</name>
<sequence>MGRWTRKPLAPGWLALTTTRVWCVSGRWRQGGGGGGGGSWRGSGGGGGGGSFVSGANSISLGSRDNHQSNGNGYGNTHNYYSV</sequence>
<feature type="chain" id="PRO_5020023635" evidence="2">
    <location>
        <begin position="24"/>
        <end position="83"/>
    </location>
</feature>
<keyword evidence="2" id="KW-0732">Signal</keyword>
<accession>A0A4D5RAN7</accession>
<evidence type="ECO:0000256" key="2">
    <source>
        <dbReference type="SAM" id="SignalP"/>
    </source>
</evidence>
<feature type="compositionally biased region" description="Gly residues" evidence="1">
    <location>
        <begin position="29"/>
        <end position="52"/>
    </location>
</feature>
<dbReference type="AlphaFoldDB" id="A0A4D5RAN7"/>
<protein>
    <submittedName>
        <fullName evidence="3">Putative secreted protein</fullName>
    </submittedName>
</protein>